<evidence type="ECO:0000313" key="11">
    <source>
        <dbReference type="EMBL" id="MFD1811206.1"/>
    </source>
</evidence>
<dbReference type="PRINTS" id="PR00990">
    <property type="entry name" value="RIBOKINASE"/>
</dbReference>
<comment type="caution">
    <text evidence="11">The sequence shown here is derived from an EMBL/GenBank/DDBJ whole genome shotgun (WGS) entry which is preliminary data.</text>
</comment>
<keyword evidence="12" id="KW-1185">Reference proteome</keyword>
<dbReference type="Gene3D" id="3.40.1190.20">
    <property type="match status" value="1"/>
</dbReference>
<comment type="cofactor">
    <cofactor evidence="9">
        <name>Mg(2+)</name>
        <dbReference type="ChEBI" id="CHEBI:18420"/>
    </cofactor>
    <text evidence="9">Requires a divalent cation, most likely magnesium in vivo, as an electrophilic catalyst to aid phosphoryl group transfer. It is the chelate of the metal and the nucleotide that is the actual substrate.</text>
</comment>
<comment type="pathway">
    <text evidence="9">Carbohydrate metabolism; D-ribose degradation; D-ribose 5-phosphate from beta-D-ribopyranose: step 2/2.</text>
</comment>
<dbReference type="InterPro" id="IPR011877">
    <property type="entry name" value="Ribokinase"/>
</dbReference>
<feature type="binding site" evidence="9">
    <location>
        <begin position="12"/>
        <end position="14"/>
    </location>
    <ligand>
        <name>substrate</name>
    </ligand>
</feature>
<comment type="caution">
    <text evidence="9">Lacks conserved residue(s) required for the propagation of feature annotation.</text>
</comment>
<dbReference type="EC" id="2.7.1.15" evidence="9"/>
<evidence type="ECO:0000256" key="4">
    <source>
        <dbReference type="ARBA" id="ARBA00022777"/>
    </source>
</evidence>
<evidence type="ECO:0000256" key="3">
    <source>
        <dbReference type="ARBA" id="ARBA00022741"/>
    </source>
</evidence>
<name>A0ABW4NYE8_9NOCA</name>
<keyword evidence="5 9" id="KW-0067">ATP-binding</keyword>
<dbReference type="EMBL" id="JBHUFB010000006">
    <property type="protein sequence ID" value="MFD1811206.1"/>
    <property type="molecule type" value="Genomic_DNA"/>
</dbReference>
<feature type="binding site" evidence="9">
    <location>
        <begin position="40"/>
        <end position="44"/>
    </location>
    <ligand>
        <name>substrate</name>
    </ligand>
</feature>
<comment type="subunit">
    <text evidence="9">Homodimer.</text>
</comment>
<evidence type="ECO:0000313" key="12">
    <source>
        <dbReference type="Proteomes" id="UP001597286"/>
    </source>
</evidence>
<reference evidence="12" key="1">
    <citation type="journal article" date="2019" name="Int. J. Syst. Evol. Microbiol.">
        <title>The Global Catalogue of Microorganisms (GCM) 10K type strain sequencing project: providing services to taxonomists for standard genome sequencing and annotation.</title>
        <authorList>
            <consortium name="The Broad Institute Genomics Platform"/>
            <consortium name="The Broad Institute Genome Sequencing Center for Infectious Disease"/>
            <person name="Wu L."/>
            <person name="Ma J."/>
        </authorList>
    </citation>
    <scope>NUCLEOTIDE SEQUENCE [LARGE SCALE GENOMIC DNA]</scope>
    <source>
        <strain evidence="12">DT72</strain>
    </source>
</reference>
<accession>A0ABW4NYE8</accession>
<feature type="binding site" evidence="9">
    <location>
        <position position="230"/>
    </location>
    <ligand>
        <name>K(+)</name>
        <dbReference type="ChEBI" id="CHEBI:29103"/>
    </ligand>
</feature>
<organism evidence="11 12">
    <name type="scientific">Rhodococcus gannanensis</name>
    <dbReference type="NCBI Taxonomy" id="1960308"/>
    <lineage>
        <taxon>Bacteria</taxon>
        <taxon>Bacillati</taxon>
        <taxon>Actinomycetota</taxon>
        <taxon>Actinomycetes</taxon>
        <taxon>Mycobacteriales</taxon>
        <taxon>Nocardiaceae</taxon>
        <taxon>Rhodococcus</taxon>
    </lineage>
</organism>
<gene>
    <name evidence="9" type="primary">rbsK</name>
    <name evidence="11" type="ORF">ACFSJG_03175</name>
</gene>
<keyword evidence="7 9" id="KW-0630">Potassium</keyword>
<feature type="binding site" evidence="9">
    <location>
        <position position="234"/>
    </location>
    <ligand>
        <name>substrate</name>
    </ligand>
</feature>
<comment type="activity regulation">
    <text evidence="9">Activated by a monovalent cation that binds near, but not in, the active site. The most likely occupant of the site in vivo is potassium. Ion binding induces a conformational change that may alter substrate affinity.</text>
</comment>
<evidence type="ECO:0000256" key="1">
    <source>
        <dbReference type="ARBA" id="ARBA00022679"/>
    </source>
</evidence>
<dbReference type="Proteomes" id="UP001597286">
    <property type="component" value="Unassembled WGS sequence"/>
</dbReference>
<dbReference type="HAMAP" id="MF_01987">
    <property type="entry name" value="Ribokinase"/>
    <property type="match status" value="1"/>
</dbReference>
<evidence type="ECO:0000256" key="6">
    <source>
        <dbReference type="ARBA" id="ARBA00022842"/>
    </source>
</evidence>
<feature type="active site" description="Proton acceptor" evidence="9">
    <location>
        <position position="234"/>
    </location>
</feature>
<evidence type="ECO:0000256" key="8">
    <source>
        <dbReference type="ARBA" id="ARBA00023277"/>
    </source>
</evidence>
<feature type="binding site" evidence="9">
    <location>
        <position position="267"/>
    </location>
    <ligand>
        <name>K(+)</name>
        <dbReference type="ChEBI" id="CHEBI:29103"/>
    </ligand>
</feature>
<feature type="binding site" evidence="9">
    <location>
        <position position="139"/>
    </location>
    <ligand>
        <name>substrate</name>
    </ligand>
</feature>
<comment type="subcellular location">
    <subcellularLocation>
        <location evidence="9">Cytoplasm</location>
    </subcellularLocation>
</comment>
<dbReference type="InterPro" id="IPR029056">
    <property type="entry name" value="Ribokinase-like"/>
</dbReference>
<keyword evidence="4 9" id="KW-0418">Kinase</keyword>
<keyword evidence="1 9" id="KW-0808">Transferase</keyword>
<evidence type="ECO:0000256" key="9">
    <source>
        <dbReference type="HAMAP-Rule" id="MF_01987"/>
    </source>
</evidence>
<keyword evidence="2 9" id="KW-0479">Metal-binding</keyword>
<feature type="binding site" evidence="9">
    <location>
        <position position="262"/>
    </location>
    <ligand>
        <name>K(+)</name>
        <dbReference type="ChEBI" id="CHEBI:29103"/>
    </ligand>
</feature>
<evidence type="ECO:0000259" key="10">
    <source>
        <dbReference type="Pfam" id="PF00294"/>
    </source>
</evidence>
<feature type="binding site" evidence="9">
    <location>
        <begin position="202"/>
        <end position="207"/>
    </location>
    <ligand>
        <name>ATP</name>
        <dbReference type="ChEBI" id="CHEBI:30616"/>
    </ligand>
</feature>
<comment type="similarity">
    <text evidence="9">Belongs to the carbohydrate kinase PfkB family. Ribokinase subfamily.</text>
</comment>
<evidence type="ECO:0000256" key="5">
    <source>
        <dbReference type="ARBA" id="ARBA00022840"/>
    </source>
</evidence>
<keyword evidence="6 9" id="KW-0460">Magnesium</keyword>
<dbReference type="RefSeq" id="WP_378483761.1">
    <property type="nucleotide sequence ID" value="NZ_JBHUFB010000006.1"/>
</dbReference>
<dbReference type="CDD" id="cd01174">
    <property type="entry name" value="ribokinase"/>
    <property type="match status" value="1"/>
</dbReference>
<feature type="binding site" evidence="9">
    <location>
        <position position="183"/>
    </location>
    <ligand>
        <name>ATP</name>
        <dbReference type="ChEBI" id="CHEBI:30616"/>
    </ligand>
</feature>
<feature type="binding site" evidence="9">
    <location>
        <position position="265"/>
    </location>
    <ligand>
        <name>K(+)</name>
        <dbReference type="ChEBI" id="CHEBI:29103"/>
    </ligand>
</feature>
<feature type="binding site" evidence="9">
    <location>
        <position position="228"/>
    </location>
    <ligand>
        <name>K(+)</name>
        <dbReference type="ChEBI" id="CHEBI:29103"/>
    </ligand>
</feature>
<dbReference type="PANTHER" id="PTHR10584">
    <property type="entry name" value="SUGAR KINASE"/>
    <property type="match status" value="1"/>
</dbReference>
<sequence length="287" mass="28840">MPAHVTVLGSVNMDLVTTAHRLPEPGETVLGTGFHTGPGGKGANQATAAARAGANVTFLGAVGDDAFAPELRAALDAAGVDTDLVRETAGPSGIAAITVDAGGENSIVVVSGANATVYTLTEPELDRIAETDVLLMQLELPLSTVTDAAAHARRSDTLVILNPSPVQPLPDSLLDAVDVLIVNETEARQLIATARVPYVVTTLGAAGAHLLGPDLDMTAPAPPVDVVDTTGAGDAFAGTFAACWYRGPEVALRRAVAAGALAATRPGAAAAPSAAEVDAILARHDAS</sequence>
<keyword evidence="3 9" id="KW-0547">Nucleotide-binding</keyword>
<evidence type="ECO:0000256" key="7">
    <source>
        <dbReference type="ARBA" id="ARBA00022958"/>
    </source>
</evidence>
<dbReference type="SUPFAM" id="SSF53613">
    <property type="entry name" value="Ribokinase-like"/>
    <property type="match status" value="1"/>
</dbReference>
<keyword evidence="9" id="KW-0963">Cytoplasm</keyword>
<feature type="binding site" evidence="9">
    <location>
        <begin position="233"/>
        <end position="234"/>
    </location>
    <ligand>
        <name>ATP</name>
        <dbReference type="ChEBI" id="CHEBI:30616"/>
    </ligand>
</feature>
<dbReference type="GO" id="GO:0004747">
    <property type="term" value="F:ribokinase activity"/>
    <property type="evidence" value="ECO:0007669"/>
    <property type="project" value="UniProtKB-EC"/>
</dbReference>
<feature type="domain" description="Carbohydrate kinase PfkB" evidence="10">
    <location>
        <begin position="4"/>
        <end position="270"/>
    </location>
</feature>
<dbReference type="InterPro" id="IPR011611">
    <property type="entry name" value="PfkB_dom"/>
</dbReference>
<comment type="catalytic activity">
    <reaction evidence="9">
        <text>D-ribose + ATP = D-ribose 5-phosphate + ADP + H(+)</text>
        <dbReference type="Rhea" id="RHEA:13697"/>
        <dbReference type="ChEBI" id="CHEBI:15378"/>
        <dbReference type="ChEBI" id="CHEBI:30616"/>
        <dbReference type="ChEBI" id="CHEBI:47013"/>
        <dbReference type="ChEBI" id="CHEBI:78346"/>
        <dbReference type="ChEBI" id="CHEBI:456216"/>
        <dbReference type="EC" id="2.7.1.15"/>
    </reaction>
</comment>
<dbReference type="Pfam" id="PF00294">
    <property type="entry name" value="PfkB"/>
    <property type="match status" value="1"/>
</dbReference>
<keyword evidence="8 9" id="KW-0119">Carbohydrate metabolism</keyword>
<dbReference type="PANTHER" id="PTHR10584:SF166">
    <property type="entry name" value="RIBOKINASE"/>
    <property type="match status" value="1"/>
</dbReference>
<protein>
    <recommendedName>
        <fullName evidence="9">Ribokinase</fullName>
        <shortName evidence="9">RK</shortName>
        <ecNumber evidence="9">2.7.1.15</ecNumber>
    </recommendedName>
</protein>
<dbReference type="InterPro" id="IPR002139">
    <property type="entry name" value="Ribo/fructo_kinase"/>
</dbReference>
<evidence type="ECO:0000256" key="2">
    <source>
        <dbReference type="ARBA" id="ARBA00022723"/>
    </source>
</evidence>
<proteinExistence type="inferred from homology"/>
<comment type="function">
    <text evidence="9">Catalyzes the phosphorylation of ribose at O-5 in a reaction requiring ATP and magnesium. The resulting D-ribose-5-phosphate can then be used either for sythesis of nucleotides, histidine, and tryptophan, or as a component of the pentose phosphate pathway.</text>
</comment>